<comment type="caution">
    <text evidence="7">The sequence shown here is derived from an EMBL/GenBank/DDBJ whole genome shotgun (WGS) entry which is preliminary data.</text>
</comment>
<dbReference type="InterPro" id="IPR016181">
    <property type="entry name" value="Acyl_CoA_acyltransferase"/>
</dbReference>
<keyword evidence="2 5" id="KW-0963">Cytoplasm</keyword>
<protein>
    <recommendedName>
        <fullName evidence="5">[Ribosomal protein bS18]-alanine N-acetyltransferase</fullName>
        <ecNumber evidence="5">2.3.1.266</ecNumber>
    </recommendedName>
</protein>
<dbReference type="InterPro" id="IPR006464">
    <property type="entry name" value="AcTrfase_RimI/Ard1"/>
</dbReference>
<accession>A0AB35MG59</accession>
<reference evidence="7 8" key="1">
    <citation type="submission" date="2023-06" db="EMBL/GenBank/DDBJ databases">
        <title>SYSU T0a273.</title>
        <authorList>
            <person name="Gao L."/>
            <person name="Fang B.-Z."/>
            <person name="Li W.-J."/>
        </authorList>
    </citation>
    <scope>NUCLEOTIDE SEQUENCE [LARGE SCALE GENOMIC DNA]</scope>
    <source>
        <strain evidence="7 8">SYSU T0a273</strain>
    </source>
</reference>
<keyword evidence="7" id="KW-0689">Ribosomal protein</keyword>
<dbReference type="SUPFAM" id="SSF55729">
    <property type="entry name" value="Acyl-CoA N-acyltransferases (Nat)"/>
    <property type="match status" value="1"/>
</dbReference>
<keyword evidence="4 7" id="KW-0012">Acyltransferase</keyword>
<dbReference type="NCBIfam" id="TIGR01575">
    <property type="entry name" value="rimI"/>
    <property type="match status" value="1"/>
</dbReference>
<evidence type="ECO:0000256" key="2">
    <source>
        <dbReference type="ARBA" id="ARBA00022490"/>
    </source>
</evidence>
<dbReference type="Gene3D" id="3.40.630.30">
    <property type="match status" value="1"/>
</dbReference>
<evidence type="ECO:0000259" key="6">
    <source>
        <dbReference type="PROSITE" id="PS51186"/>
    </source>
</evidence>
<comment type="similarity">
    <text evidence="1 5">Belongs to the acetyltransferase family. RimI subfamily.</text>
</comment>
<dbReference type="AlphaFoldDB" id="A0AB35MG59"/>
<evidence type="ECO:0000256" key="4">
    <source>
        <dbReference type="ARBA" id="ARBA00023315"/>
    </source>
</evidence>
<dbReference type="InterPro" id="IPR050680">
    <property type="entry name" value="YpeA/RimI_acetyltransf"/>
</dbReference>
<keyword evidence="3 7" id="KW-0808">Transferase</keyword>
<evidence type="ECO:0000256" key="5">
    <source>
        <dbReference type="RuleBase" id="RU363094"/>
    </source>
</evidence>
<dbReference type="Pfam" id="PF00583">
    <property type="entry name" value="Acetyltransf_1"/>
    <property type="match status" value="1"/>
</dbReference>
<sequence length="154" mass="17330">MTATRDLTEADLPWMAEVERELFGASAWSRDLITEDFRYGHTRYRGLEVDGALAGYAVYGFDGDAFHLMNLAVVPAMRGRGLGRALMEDFMAEARRLGAPDAWLEVAVTNRVALALYRSYGFEDVRVRRKYYQPEGVDALVMRAQLTGYRPAPA</sequence>
<proteinExistence type="inferred from homology"/>
<dbReference type="CDD" id="cd04301">
    <property type="entry name" value="NAT_SF"/>
    <property type="match status" value="1"/>
</dbReference>
<comment type="catalytic activity">
    <reaction evidence="5">
        <text>N-terminal L-alanyl-[ribosomal protein bS18] + acetyl-CoA = N-terminal N(alpha)-acetyl-L-alanyl-[ribosomal protein bS18] + CoA + H(+)</text>
        <dbReference type="Rhea" id="RHEA:43756"/>
        <dbReference type="Rhea" id="RHEA-COMP:10676"/>
        <dbReference type="Rhea" id="RHEA-COMP:10677"/>
        <dbReference type="ChEBI" id="CHEBI:15378"/>
        <dbReference type="ChEBI" id="CHEBI:57287"/>
        <dbReference type="ChEBI" id="CHEBI:57288"/>
        <dbReference type="ChEBI" id="CHEBI:64718"/>
        <dbReference type="ChEBI" id="CHEBI:83683"/>
        <dbReference type="EC" id="2.3.1.266"/>
    </reaction>
</comment>
<dbReference type="EMBL" id="JAUHQB010000002">
    <property type="protein sequence ID" value="MDN4482772.1"/>
    <property type="molecule type" value="Genomic_DNA"/>
</dbReference>
<dbReference type="Proteomes" id="UP001172756">
    <property type="component" value="Unassembled WGS sequence"/>
</dbReference>
<dbReference type="GO" id="GO:0008999">
    <property type="term" value="F:protein-N-terminal-alanine acetyltransferase activity"/>
    <property type="evidence" value="ECO:0007669"/>
    <property type="project" value="UniProtKB-EC"/>
</dbReference>
<feature type="domain" description="N-acetyltransferase" evidence="6">
    <location>
        <begin position="2"/>
        <end position="147"/>
    </location>
</feature>
<dbReference type="EC" id="2.3.1.266" evidence="5"/>
<evidence type="ECO:0000256" key="3">
    <source>
        <dbReference type="ARBA" id="ARBA00022679"/>
    </source>
</evidence>
<dbReference type="PROSITE" id="PS51186">
    <property type="entry name" value="GNAT"/>
    <property type="match status" value="1"/>
</dbReference>
<dbReference type="RefSeq" id="WP_301159821.1">
    <property type="nucleotide sequence ID" value="NZ_JAUHQB010000002.1"/>
</dbReference>
<gene>
    <name evidence="7" type="primary">rimI</name>
    <name evidence="7" type="ORF">QQ002_04355</name>
</gene>
<evidence type="ECO:0000313" key="8">
    <source>
        <dbReference type="Proteomes" id="UP001172756"/>
    </source>
</evidence>
<evidence type="ECO:0000313" key="7">
    <source>
        <dbReference type="EMBL" id="MDN4482772.1"/>
    </source>
</evidence>
<dbReference type="GO" id="GO:0005840">
    <property type="term" value="C:ribosome"/>
    <property type="evidence" value="ECO:0007669"/>
    <property type="project" value="UniProtKB-KW"/>
</dbReference>
<organism evidence="7 8">
    <name type="scientific">Demequina lignilytica</name>
    <dbReference type="NCBI Taxonomy" id="3051663"/>
    <lineage>
        <taxon>Bacteria</taxon>
        <taxon>Bacillati</taxon>
        <taxon>Actinomycetota</taxon>
        <taxon>Actinomycetes</taxon>
        <taxon>Micrococcales</taxon>
        <taxon>Demequinaceae</taxon>
        <taxon>Demequina</taxon>
    </lineage>
</organism>
<comment type="function">
    <text evidence="5">Acetylates the N-terminal alanine of ribosomal protein bS18.</text>
</comment>
<keyword evidence="7" id="KW-0687">Ribonucleoprotein</keyword>
<dbReference type="InterPro" id="IPR000182">
    <property type="entry name" value="GNAT_dom"/>
</dbReference>
<dbReference type="GO" id="GO:0005737">
    <property type="term" value="C:cytoplasm"/>
    <property type="evidence" value="ECO:0007669"/>
    <property type="project" value="UniProtKB-SubCell"/>
</dbReference>
<comment type="subcellular location">
    <subcellularLocation>
        <location evidence="5">Cytoplasm</location>
    </subcellularLocation>
</comment>
<evidence type="ECO:0000256" key="1">
    <source>
        <dbReference type="ARBA" id="ARBA00005395"/>
    </source>
</evidence>
<dbReference type="PANTHER" id="PTHR43420">
    <property type="entry name" value="ACETYLTRANSFERASE"/>
    <property type="match status" value="1"/>
</dbReference>
<name>A0AB35MG59_9MICO</name>